<dbReference type="PROSITE" id="PS51372">
    <property type="entry name" value="PRD_2"/>
    <property type="match status" value="2"/>
</dbReference>
<keyword evidence="4" id="KW-1185">Reference proteome</keyword>
<proteinExistence type="predicted"/>
<accession>A0A6I6F2V1</accession>
<keyword evidence="1" id="KW-0677">Repeat</keyword>
<dbReference type="AlphaFoldDB" id="A0A6I6F2V1"/>
<dbReference type="Gene3D" id="1.10.1790.10">
    <property type="entry name" value="PRD domain"/>
    <property type="match status" value="2"/>
</dbReference>
<dbReference type="InterPro" id="IPR036650">
    <property type="entry name" value="CAT_RNA-bd_dom_sf"/>
</dbReference>
<evidence type="ECO:0000313" key="3">
    <source>
        <dbReference type="EMBL" id="QGU94778.1"/>
    </source>
</evidence>
<evidence type="ECO:0000256" key="1">
    <source>
        <dbReference type="ARBA" id="ARBA00022737"/>
    </source>
</evidence>
<reference evidence="3 4" key="1">
    <citation type="submission" date="2019-12" db="EMBL/GenBank/DDBJ databases">
        <title>Genome sequenceing of Clostridium bovifaecis.</title>
        <authorList>
            <person name="Yao Y."/>
        </authorList>
    </citation>
    <scope>NUCLEOTIDE SEQUENCE [LARGE SCALE GENOMIC DNA]</scope>
    <source>
        <strain evidence="3 4">BXX</strain>
    </source>
</reference>
<dbReference type="GO" id="GO:0006355">
    <property type="term" value="P:regulation of DNA-templated transcription"/>
    <property type="evidence" value="ECO:0007669"/>
    <property type="project" value="InterPro"/>
</dbReference>
<dbReference type="InterPro" id="IPR004341">
    <property type="entry name" value="CAT_RNA-bd_dom"/>
</dbReference>
<evidence type="ECO:0000259" key="2">
    <source>
        <dbReference type="PROSITE" id="PS51372"/>
    </source>
</evidence>
<evidence type="ECO:0000313" key="4">
    <source>
        <dbReference type="Proteomes" id="UP000422764"/>
    </source>
</evidence>
<dbReference type="GO" id="GO:0003723">
    <property type="term" value="F:RNA binding"/>
    <property type="evidence" value="ECO:0007669"/>
    <property type="project" value="InterPro"/>
</dbReference>
<feature type="domain" description="PRD" evidence="2">
    <location>
        <begin position="173"/>
        <end position="275"/>
    </location>
</feature>
<dbReference type="InterPro" id="IPR011608">
    <property type="entry name" value="PRD"/>
</dbReference>
<dbReference type="InterPro" id="IPR050661">
    <property type="entry name" value="BglG_antiterminators"/>
</dbReference>
<organism evidence="3 4">
    <name type="scientific">Clostridium bovifaecis</name>
    <dbReference type="NCBI Taxonomy" id="2184719"/>
    <lineage>
        <taxon>Bacteria</taxon>
        <taxon>Bacillati</taxon>
        <taxon>Bacillota</taxon>
        <taxon>Clostridia</taxon>
        <taxon>Eubacteriales</taxon>
        <taxon>Clostridiaceae</taxon>
        <taxon>Clostridium</taxon>
    </lineage>
</organism>
<dbReference type="Proteomes" id="UP000422764">
    <property type="component" value="Chromosome"/>
</dbReference>
<dbReference type="InterPro" id="IPR036634">
    <property type="entry name" value="PRD_sf"/>
</dbReference>
<name>A0A6I6F2V1_9CLOT</name>
<dbReference type="SUPFAM" id="SSF50151">
    <property type="entry name" value="SacY-like RNA-binding domain"/>
    <property type="match status" value="1"/>
</dbReference>
<protein>
    <submittedName>
        <fullName evidence="3">PRD domain-containing protein</fullName>
    </submittedName>
</protein>
<dbReference type="SMART" id="SM01061">
    <property type="entry name" value="CAT_RBD"/>
    <property type="match status" value="1"/>
</dbReference>
<dbReference type="EMBL" id="CP046522">
    <property type="protein sequence ID" value="QGU94778.1"/>
    <property type="molecule type" value="Genomic_DNA"/>
</dbReference>
<dbReference type="Gene3D" id="2.30.24.10">
    <property type="entry name" value="CAT RNA-binding domain"/>
    <property type="match status" value="1"/>
</dbReference>
<dbReference type="Pfam" id="PF03123">
    <property type="entry name" value="CAT_RBD"/>
    <property type="match status" value="1"/>
</dbReference>
<feature type="domain" description="PRD" evidence="2">
    <location>
        <begin position="67"/>
        <end position="172"/>
    </location>
</feature>
<dbReference type="PANTHER" id="PTHR30185:SF16">
    <property type="entry name" value="PROTEIN GLCT"/>
    <property type="match status" value="1"/>
</dbReference>
<gene>
    <name evidence="3" type="ORF">GOM49_06415</name>
</gene>
<dbReference type="PANTHER" id="PTHR30185">
    <property type="entry name" value="CRYPTIC BETA-GLUCOSIDE BGL OPERON ANTITERMINATOR"/>
    <property type="match status" value="1"/>
</dbReference>
<sequence length="275" mass="31544">MEDYIVKKILNNNVVIAENNGKEFVLVGKAIGFNYGKGKKIPEGKIENKFVKQLNSDDGNFNRILNKIDSEIVGISEEIISLCEKRLKVKLNEAIHISLPDHINFAIRRNENGIEIKSPFLHELMALYPDEYRIAEKALDMINSRLDAELPEDEIGFICMHINAALKDQEVSASLAYTRKIGEIMELISKLLKKKFDKASIEYIRTVTHLSFVIERIMDKKTIKNNLLDNIKKDLYNEYSIAIKVALKIENLFSIKVPEDEIGYIALHLNRLLEI</sequence>
<dbReference type="SUPFAM" id="SSF63520">
    <property type="entry name" value="PTS-regulatory domain, PRD"/>
    <property type="match status" value="2"/>
</dbReference>
<dbReference type="Pfam" id="PF00874">
    <property type="entry name" value="PRD"/>
    <property type="match status" value="2"/>
</dbReference>